<accession>G4TZ48</accession>
<evidence type="ECO:0000256" key="2">
    <source>
        <dbReference type="SAM" id="Phobius"/>
    </source>
</evidence>
<evidence type="ECO:0000313" key="4">
    <source>
        <dbReference type="Proteomes" id="UP000007148"/>
    </source>
</evidence>
<keyword evidence="4" id="KW-1185">Reference proteome</keyword>
<evidence type="ECO:0000313" key="3">
    <source>
        <dbReference type="EMBL" id="CCA76591.1"/>
    </source>
</evidence>
<reference evidence="3 4" key="1">
    <citation type="journal article" date="2011" name="PLoS Pathog.">
        <title>Endophytic Life Strategies Decoded by Genome and Transcriptome Analyses of the Mutualistic Root Symbiont Piriformospora indica.</title>
        <authorList>
            <person name="Zuccaro A."/>
            <person name="Lahrmann U."/>
            <person name="Guldener U."/>
            <person name="Langen G."/>
            <person name="Pfiffi S."/>
            <person name="Biedenkopf D."/>
            <person name="Wong P."/>
            <person name="Samans B."/>
            <person name="Grimm C."/>
            <person name="Basiewicz M."/>
            <person name="Murat C."/>
            <person name="Martin F."/>
            <person name="Kogel K.H."/>
        </authorList>
    </citation>
    <scope>NUCLEOTIDE SEQUENCE [LARGE SCALE GENOMIC DNA]</scope>
    <source>
        <strain evidence="3 4">DSM 11827</strain>
    </source>
</reference>
<dbReference type="Proteomes" id="UP000007148">
    <property type="component" value="Unassembled WGS sequence"/>
</dbReference>
<keyword evidence="2" id="KW-1133">Transmembrane helix</keyword>
<feature type="compositionally biased region" description="Polar residues" evidence="1">
    <location>
        <begin position="87"/>
        <end position="101"/>
    </location>
</feature>
<dbReference type="InParanoid" id="G4TZ48"/>
<feature type="region of interest" description="Disordered" evidence="1">
    <location>
        <begin position="78"/>
        <end position="101"/>
    </location>
</feature>
<dbReference type="AlphaFoldDB" id="G4TZ48"/>
<dbReference type="HOGENOM" id="CLU_2292760_0_0_1"/>
<organism evidence="3 4">
    <name type="scientific">Serendipita indica (strain DSM 11827)</name>
    <name type="common">Root endophyte fungus</name>
    <name type="synonym">Piriformospora indica</name>
    <dbReference type="NCBI Taxonomy" id="1109443"/>
    <lineage>
        <taxon>Eukaryota</taxon>
        <taxon>Fungi</taxon>
        <taxon>Dikarya</taxon>
        <taxon>Basidiomycota</taxon>
        <taxon>Agaricomycotina</taxon>
        <taxon>Agaricomycetes</taxon>
        <taxon>Sebacinales</taxon>
        <taxon>Serendipitaceae</taxon>
        <taxon>Serendipita</taxon>
    </lineage>
</organism>
<evidence type="ECO:0000256" key="1">
    <source>
        <dbReference type="SAM" id="MobiDB-lite"/>
    </source>
</evidence>
<proteinExistence type="predicted"/>
<dbReference type="EMBL" id="CAFZ01000852">
    <property type="protein sequence ID" value="CCA76591.1"/>
    <property type="molecule type" value="Genomic_DNA"/>
</dbReference>
<keyword evidence="2" id="KW-0472">Membrane</keyword>
<feature type="transmembrane region" description="Helical" evidence="2">
    <location>
        <begin position="6"/>
        <end position="29"/>
    </location>
</feature>
<sequence>MWSAPSIIVPVLTYLEFAVMTTMTGRWLLSFRQLAISVWNDSQSTQEGHYLTGASITVPPKSTIESITRSFGFSTWTEPRDIGDPHSLQTLRDSQAHQWPE</sequence>
<gene>
    <name evidence="3" type="ORF">PIIN_10582</name>
</gene>
<protein>
    <submittedName>
        <fullName evidence="3">Uncharacterized protein</fullName>
    </submittedName>
</protein>
<comment type="caution">
    <text evidence="3">The sequence shown here is derived from an EMBL/GenBank/DDBJ whole genome shotgun (WGS) entry which is preliminary data.</text>
</comment>
<name>G4TZ48_SERID</name>
<keyword evidence="2" id="KW-0812">Transmembrane</keyword>